<name>A0A243ARR0_BACTU</name>
<protein>
    <submittedName>
        <fullName evidence="2">DNA-binding protein</fullName>
    </submittedName>
</protein>
<gene>
    <name evidence="2" type="ORF">BK732_01110</name>
</gene>
<reference evidence="2 3" key="1">
    <citation type="submission" date="2016-10" db="EMBL/GenBank/DDBJ databases">
        <title>Comparative genomics of Bacillus thuringiensis reveals a path to pathogens against multiple invertebrate hosts.</title>
        <authorList>
            <person name="Zheng J."/>
            <person name="Gao Q."/>
            <person name="Liu H."/>
            <person name="Peng D."/>
            <person name="Ruan L."/>
            <person name="Sun M."/>
        </authorList>
    </citation>
    <scope>NUCLEOTIDE SEQUENCE [LARGE SCALE GENOMIC DNA]</scope>
    <source>
        <strain evidence="2">BGSC 4BM1</strain>
    </source>
</reference>
<evidence type="ECO:0000313" key="2">
    <source>
        <dbReference type="EMBL" id="OTY30312.1"/>
    </source>
</evidence>
<organism evidence="2 3">
    <name type="scientific">Bacillus thuringiensis serovar navarrensis</name>
    <dbReference type="NCBI Taxonomy" id="339658"/>
    <lineage>
        <taxon>Bacteria</taxon>
        <taxon>Bacillati</taxon>
        <taxon>Bacillota</taxon>
        <taxon>Bacilli</taxon>
        <taxon>Bacillales</taxon>
        <taxon>Bacillaceae</taxon>
        <taxon>Bacillus</taxon>
        <taxon>Bacillus cereus group</taxon>
    </lineage>
</organism>
<evidence type="ECO:0000259" key="1">
    <source>
        <dbReference type="Pfam" id="PF12728"/>
    </source>
</evidence>
<dbReference type="Proteomes" id="UP000194860">
    <property type="component" value="Unassembled WGS sequence"/>
</dbReference>
<accession>A0A243ARR0</accession>
<proteinExistence type="predicted"/>
<dbReference type="InterPro" id="IPR041657">
    <property type="entry name" value="HTH_17"/>
</dbReference>
<dbReference type="EMBL" id="NFDG01000013">
    <property type="protein sequence ID" value="OTY30312.1"/>
    <property type="molecule type" value="Genomic_DNA"/>
</dbReference>
<sequence>MNYISFEELCTMAKLSKGQLSYLIKHKQIEPANLKSWKADGGYRFREEDARRILEIYKDLYTLKEAATYLQKSKTYVSNMAKEGTLPFKEVLKGKRREKLYHIEDLKEFKRSMDNVNKESQRMYDHIPLHTKNLLLFDSVTLDGQPVRVIDVTKRSGINLQNEYMTIPEDVSSNHFSQTCIQATRITKPGDITFLFPVYTAYDVMLYIISHLGASNVLVSKKNEGYLMKCKLGNIPYDAHIFRVLNTCLISGYLQQEKDRIYFTNNKEHVSLYLDRSIIENAKQKAAEKGYKGYKKVLEEILADELSN</sequence>
<keyword evidence="2" id="KW-0238">DNA-binding</keyword>
<dbReference type="AlphaFoldDB" id="A0A243ARR0"/>
<comment type="caution">
    <text evidence="2">The sequence shown here is derived from an EMBL/GenBank/DDBJ whole genome shotgun (WGS) entry which is preliminary data.</text>
</comment>
<dbReference type="Pfam" id="PF12728">
    <property type="entry name" value="HTH_17"/>
    <property type="match status" value="1"/>
</dbReference>
<evidence type="ECO:0000313" key="3">
    <source>
        <dbReference type="Proteomes" id="UP000194860"/>
    </source>
</evidence>
<dbReference type="GO" id="GO:0003677">
    <property type="term" value="F:DNA binding"/>
    <property type="evidence" value="ECO:0007669"/>
    <property type="project" value="UniProtKB-KW"/>
</dbReference>
<feature type="domain" description="Helix-turn-helix" evidence="1">
    <location>
        <begin position="60"/>
        <end position="112"/>
    </location>
</feature>